<organism evidence="7 8">
    <name type="scientific">Candidatus Gottesmanbacteria bacterium RIFCSPHIGHO2_02_FULL_39_14</name>
    <dbReference type="NCBI Taxonomy" id="1798383"/>
    <lineage>
        <taxon>Bacteria</taxon>
        <taxon>Candidatus Gottesmaniibacteriota</taxon>
    </lineage>
</organism>
<dbReference type="InterPro" id="IPR042110">
    <property type="entry name" value="Adenylosuccinate_synth_dom2"/>
</dbReference>
<comment type="caution">
    <text evidence="7">The sequence shown here is derived from an EMBL/GenBank/DDBJ whole genome shotgun (WGS) entry which is preliminary data.</text>
</comment>
<dbReference type="GO" id="GO:0005525">
    <property type="term" value="F:GTP binding"/>
    <property type="evidence" value="ECO:0007669"/>
    <property type="project" value="UniProtKB-KW"/>
</dbReference>
<evidence type="ECO:0000313" key="7">
    <source>
        <dbReference type="EMBL" id="OGG18888.1"/>
    </source>
</evidence>
<dbReference type="InterPro" id="IPR027417">
    <property type="entry name" value="P-loop_NTPase"/>
</dbReference>
<dbReference type="GO" id="GO:0046040">
    <property type="term" value="P:IMP metabolic process"/>
    <property type="evidence" value="ECO:0007669"/>
    <property type="project" value="TreeGrafter"/>
</dbReference>
<dbReference type="Pfam" id="PF00709">
    <property type="entry name" value="Adenylsucc_synt"/>
    <property type="match status" value="1"/>
</dbReference>
<feature type="non-terminal residue" evidence="7">
    <location>
        <position position="1"/>
    </location>
</feature>
<dbReference type="PANTHER" id="PTHR11846:SF0">
    <property type="entry name" value="ADENYLOSUCCINATE SYNTHETASE"/>
    <property type="match status" value="1"/>
</dbReference>
<dbReference type="InterPro" id="IPR042109">
    <property type="entry name" value="Adenylosuccinate_synth_dom1"/>
</dbReference>
<keyword evidence="4" id="KW-0658">Purine biosynthesis</keyword>
<dbReference type="AlphaFoldDB" id="A0A1F6A2I8"/>
<evidence type="ECO:0000256" key="4">
    <source>
        <dbReference type="ARBA" id="ARBA00022755"/>
    </source>
</evidence>
<dbReference type="GO" id="GO:0046872">
    <property type="term" value="F:metal ion binding"/>
    <property type="evidence" value="ECO:0007669"/>
    <property type="project" value="UniProtKB-KW"/>
</dbReference>
<dbReference type="GO" id="GO:0044208">
    <property type="term" value="P:'de novo' AMP biosynthetic process"/>
    <property type="evidence" value="ECO:0007669"/>
    <property type="project" value="TreeGrafter"/>
</dbReference>
<dbReference type="GO" id="GO:0005737">
    <property type="term" value="C:cytoplasm"/>
    <property type="evidence" value="ECO:0007669"/>
    <property type="project" value="TreeGrafter"/>
</dbReference>
<dbReference type="InterPro" id="IPR042111">
    <property type="entry name" value="Adenylosuccinate_synth_dom3"/>
</dbReference>
<keyword evidence="6" id="KW-0342">GTP-binding</keyword>
<protein>
    <recommendedName>
        <fullName evidence="9">Adenylosuccinate synthase</fullName>
    </recommendedName>
</protein>
<proteinExistence type="inferred from homology"/>
<dbReference type="GO" id="GO:0004019">
    <property type="term" value="F:adenylosuccinate synthase activity"/>
    <property type="evidence" value="ECO:0007669"/>
    <property type="project" value="InterPro"/>
</dbReference>
<evidence type="ECO:0000256" key="5">
    <source>
        <dbReference type="ARBA" id="ARBA00022842"/>
    </source>
</evidence>
<dbReference type="HAMAP" id="MF_00011">
    <property type="entry name" value="Adenylosucc_synth"/>
    <property type="match status" value="1"/>
</dbReference>
<dbReference type="PANTHER" id="PTHR11846">
    <property type="entry name" value="ADENYLOSUCCINATE SYNTHETASE"/>
    <property type="match status" value="1"/>
</dbReference>
<evidence type="ECO:0000313" key="8">
    <source>
        <dbReference type="Proteomes" id="UP000176253"/>
    </source>
</evidence>
<dbReference type="InterPro" id="IPR001114">
    <property type="entry name" value="Adenylosuccinate_synthetase"/>
</dbReference>
<dbReference type="SMART" id="SM00788">
    <property type="entry name" value="Adenylsucc_synt"/>
    <property type="match status" value="1"/>
</dbReference>
<keyword evidence="2" id="KW-0479">Metal-binding</keyword>
<evidence type="ECO:0000256" key="3">
    <source>
        <dbReference type="ARBA" id="ARBA00022741"/>
    </source>
</evidence>
<evidence type="ECO:0000256" key="1">
    <source>
        <dbReference type="ARBA" id="ARBA00022598"/>
    </source>
</evidence>
<dbReference type="Gene3D" id="3.90.170.10">
    <property type="entry name" value="Adenylosuccinate Synthetase, subunit A, domain 3"/>
    <property type="match status" value="1"/>
</dbReference>
<dbReference type="Gene3D" id="3.40.440.10">
    <property type="entry name" value="Adenylosuccinate Synthetase, subunit A, domain 1"/>
    <property type="match status" value="1"/>
</dbReference>
<evidence type="ECO:0008006" key="9">
    <source>
        <dbReference type="Google" id="ProtNLM"/>
    </source>
</evidence>
<dbReference type="SUPFAM" id="SSF52540">
    <property type="entry name" value="P-loop containing nucleoside triphosphate hydrolases"/>
    <property type="match status" value="1"/>
</dbReference>
<reference evidence="7 8" key="1">
    <citation type="journal article" date="2016" name="Nat. Commun.">
        <title>Thousands of microbial genomes shed light on interconnected biogeochemical processes in an aquifer system.</title>
        <authorList>
            <person name="Anantharaman K."/>
            <person name="Brown C.T."/>
            <person name="Hug L.A."/>
            <person name="Sharon I."/>
            <person name="Castelle C.J."/>
            <person name="Probst A.J."/>
            <person name="Thomas B.C."/>
            <person name="Singh A."/>
            <person name="Wilkins M.J."/>
            <person name="Karaoz U."/>
            <person name="Brodie E.L."/>
            <person name="Williams K.H."/>
            <person name="Hubbard S.S."/>
            <person name="Banfield J.F."/>
        </authorList>
    </citation>
    <scope>NUCLEOTIDE SEQUENCE [LARGE SCALE GENOMIC DNA]</scope>
</reference>
<dbReference type="Proteomes" id="UP000176253">
    <property type="component" value="Unassembled WGS sequence"/>
</dbReference>
<dbReference type="STRING" id="1798383.A3D78_00010"/>
<gene>
    <name evidence="7" type="ORF">A3D78_00010</name>
</gene>
<evidence type="ECO:0000256" key="2">
    <source>
        <dbReference type="ARBA" id="ARBA00022723"/>
    </source>
</evidence>
<keyword evidence="1" id="KW-0436">Ligase</keyword>
<dbReference type="EMBL" id="MFJM01000013">
    <property type="protein sequence ID" value="OGG18888.1"/>
    <property type="molecule type" value="Genomic_DNA"/>
</dbReference>
<keyword evidence="5" id="KW-0460">Magnesium</keyword>
<accession>A0A1F6A2I8</accession>
<dbReference type="Gene3D" id="1.10.300.10">
    <property type="entry name" value="Adenylosuccinate Synthetase, subunit A, domain 2"/>
    <property type="match status" value="1"/>
</dbReference>
<keyword evidence="3" id="KW-0547">Nucleotide-binding</keyword>
<sequence>YVSRDNGGSGSGHTVKKGDIKLGLSQVPSGIFYPEVIGIMDQGMVIHIEDLMNEIKFIEDKVGDMGGKLILSEKAILATDLERAEEYLNNLRQARSKGGTRRGMAPSYAHELDRLGNHIYDLLDTDWREKLGKRYDQYQKDFRVYEIELKEVEIPDYKESKLQGKQINRKVGTKKVFLDRIAEARQWLLDRDMIKNTYLIHLENMHDPTKAFLVEKAQAVGLHPKHGTYPDIATSDTTAYGVQTGTGIWKVEQFKDRLGVMKLTYTSSVGAREMPTQIPIDKSIRKEGDLGPAATKEQKRAAWIRDEGQEYGTISQRPRDILELDLAMLTFNARMGGIEAIAATHLDLAREGEFIKVCTHYTNKKGEYVPYQAGLRYQEGIIPNYIYLPGCDGKAVRKADNFDQLPENAKKFLAYIQRRLGYPIVIVTTGPDRENYLEIPQFMPKKGTIFSIN</sequence>
<evidence type="ECO:0000256" key="6">
    <source>
        <dbReference type="ARBA" id="ARBA00023134"/>
    </source>
</evidence>
<name>A0A1F6A2I8_9BACT</name>